<keyword evidence="10" id="KW-0413">Isomerase</keyword>
<feature type="compositionally biased region" description="Basic and acidic residues" evidence="8">
    <location>
        <begin position="1017"/>
        <end position="1031"/>
    </location>
</feature>
<dbReference type="GO" id="GO:0031298">
    <property type="term" value="C:replication fork protection complex"/>
    <property type="evidence" value="ECO:0007669"/>
    <property type="project" value="TreeGrafter"/>
</dbReference>
<comment type="similarity">
    <text evidence="2">Belongs to the timeless family.</text>
</comment>
<protein>
    <recommendedName>
        <fullName evidence="3">Topoisomerase 1-associated factor 1</fullName>
    </recommendedName>
</protein>
<dbReference type="GO" id="GO:0016853">
    <property type="term" value="F:isomerase activity"/>
    <property type="evidence" value="ECO:0007669"/>
    <property type="project" value="UniProtKB-KW"/>
</dbReference>
<dbReference type="AlphaFoldDB" id="A0A6A6U2S1"/>
<evidence type="ECO:0000256" key="4">
    <source>
        <dbReference type="ARBA" id="ARBA00022880"/>
    </source>
</evidence>
<evidence type="ECO:0000256" key="7">
    <source>
        <dbReference type="ARBA" id="ARBA00023306"/>
    </source>
</evidence>
<gene>
    <name evidence="10" type="ORF">BT63DRAFT_481774</name>
</gene>
<dbReference type="InterPro" id="IPR044998">
    <property type="entry name" value="Timeless"/>
</dbReference>
<dbReference type="PANTHER" id="PTHR22940:SF4">
    <property type="entry name" value="PROTEIN TIMELESS HOMOLOG"/>
    <property type="match status" value="1"/>
</dbReference>
<dbReference type="Pfam" id="PF04821">
    <property type="entry name" value="TIMELESS"/>
    <property type="match status" value="1"/>
</dbReference>
<dbReference type="GO" id="GO:0051321">
    <property type="term" value="P:meiotic cell cycle"/>
    <property type="evidence" value="ECO:0007669"/>
    <property type="project" value="UniProtKB-KW"/>
</dbReference>
<evidence type="ECO:0000313" key="11">
    <source>
        <dbReference type="Proteomes" id="UP000799302"/>
    </source>
</evidence>
<keyword evidence="11" id="KW-1185">Reference proteome</keyword>
<dbReference type="GO" id="GO:0003677">
    <property type="term" value="F:DNA binding"/>
    <property type="evidence" value="ECO:0007669"/>
    <property type="project" value="TreeGrafter"/>
</dbReference>
<dbReference type="OrthoDB" id="310853at2759"/>
<reference evidence="10" key="1">
    <citation type="journal article" date="2020" name="Stud. Mycol.">
        <title>101 Dothideomycetes genomes: a test case for predicting lifestyles and emergence of pathogens.</title>
        <authorList>
            <person name="Haridas S."/>
            <person name="Albert R."/>
            <person name="Binder M."/>
            <person name="Bloem J."/>
            <person name="Labutti K."/>
            <person name="Salamov A."/>
            <person name="Andreopoulos B."/>
            <person name="Baker S."/>
            <person name="Barry K."/>
            <person name="Bills G."/>
            <person name="Bluhm B."/>
            <person name="Cannon C."/>
            <person name="Castanera R."/>
            <person name="Culley D."/>
            <person name="Daum C."/>
            <person name="Ezra D."/>
            <person name="Gonzalez J."/>
            <person name="Henrissat B."/>
            <person name="Kuo A."/>
            <person name="Liang C."/>
            <person name="Lipzen A."/>
            <person name="Lutzoni F."/>
            <person name="Magnuson J."/>
            <person name="Mondo S."/>
            <person name="Nolan M."/>
            <person name="Ohm R."/>
            <person name="Pangilinan J."/>
            <person name="Park H.-J."/>
            <person name="Ramirez L."/>
            <person name="Alfaro M."/>
            <person name="Sun H."/>
            <person name="Tritt A."/>
            <person name="Yoshinaga Y."/>
            <person name="Zwiers L.-H."/>
            <person name="Turgeon B."/>
            <person name="Goodwin S."/>
            <person name="Spatafora J."/>
            <person name="Crous P."/>
            <person name="Grigoriev I."/>
        </authorList>
    </citation>
    <scope>NUCLEOTIDE SEQUENCE</scope>
    <source>
        <strain evidence="10">CBS 115976</strain>
    </source>
</reference>
<evidence type="ECO:0000256" key="6">
    <source>
        <dbReference type="ARBA" id="ARBA00023254"/>
    </source>
</evidence>
<dbReference type="PANTHER" id="PTHR22940">
    <property type="entry name" value="TIMEOUT/TIMELESS-2"/>
    <property type="match status" value="1"/>
</dbReference>
<sequence length="1173" mass="133658">MSIEEFFEKRETVDPEVRAYVGSLVTAVGGTSIEQHGRYVLGDDVIGCLKDLRRWIKFYDEKLGRLDVQRVLAESNFVKGDILEILADWPEDGKDNKLRSKIALLCLELLVPLTWTLEVEDHEFTAHHHKHLPYLRLAQVGYKRAILQHDSKKILRQLVRIALPAMAEPKNDRSIRDDGIIRLVLYAIRNVVMITQPADLPADVDEIEISRSKTIDAFYYQDILQLLLTVASSMGDEFTIQDVVLLEALFHLLKGIDPTRLFMKEDELIQTNTQELKELMRKEKAMHAGYARYAPTRHNRFGTMLWLTRDQERVSTISGQSAISGPAKGLQYLDKSKKWNKPKTGGRKANEDKGSFEFDMEVPVSSSARRHLRKFVEDFLDSAFNPLFTHLRRSIERELDRVLEMHKMQYFYLVSWFLQAESSRRQHMKQSAAAKGKQKAGQQPEEEGFGIIAGVMNKETFVLLNRFMQTSYDSKDWHYVNSGMKCFTQILLTVQQMEESNNEEDQEIADNIQNNLFYEEGTHTRVIDLLRNYKDQGRGYLNAVTELAHVFIRMLERYAKQNTDMQIRSRRRTRKKKQAAQDTDTTAPTNGDDASGPEDVGRIEIISRERKFDFARFSAKFMQQGCVDTFVEFTKFYRDLSVDQLKRAHRFFHRVAFKAELSTLLFRVDIVQLFQNMIKGEACIDHDLSCFKEWEELVRQLFKRMIKRVQEHPELMVEMLFSKIPSSMFYLEHGFDKEVNKSAPRPPAELEVNPKIAEGDRIGVVTEALVSATKSDLIKFVKDELSRAAEARKAWEDEQSSWAEIEALTRAAESGEQNESSADKTTSNAQTPTITVKSSNKEVETAMFKNNKFRLLMTLVGFLRMDLEDTPGATWYIPSALTSADLTNALKKIQDAESTLSTLADYPDAKAPEYYLRRKSAASTRIRSTEEGFLSSEDDASDNDGVLFPAGGPTARKSDVEPKKRTLKRKRAREVVELDDAELAARAAKRRLNEKEKSRKIKSALWVHESDDESDQERDKEFFAKEEERRQMARKNIANAVAGEGVTKKRGKKRKSDDEESDGEDVESGSERGKRRKGDAEDDPMDVDSGLSSDSDDESDAPMRRTSEDGSDGEDTPVSSQPLGPSQESAGLDKATEDVVMDGAEDSDDGSVKQAPTARKTRAGFIIDDSDSE</sequence>
<evidence type="ECO:0000256" key="1">
    <source>
        <dbReference type="ARBA" id="ARBA00004123"/>
    </source>
</evidence>
<name>A0A6A6U2S1_9PEZI</name>
<feature type="compositionally biased region" description="Polar residues" evidence="8">
    <location>
        <begin position="1117"/>
        <end position="1129"/>
    </location>
</feature>
<comment type="subcellular location">
    <subcellularLocation>
        <location evidence="1">Nucleus</location>
    </subcellularLocation>
</comment>
<evidence type="ECO:0000256" key="8">
    <source>
        <dbReference type="SAM" id="MobiDB-lite"/>
    </source>
</evidence>
<dbReference type="GO" id="GO:0000076">
    <property type="term" value="P:DNA replication checkpoint signaling"/>
    <property type="evidence" value="ECO:0007669"/>
    <property type="project" value="TreeGrafter"/>
</dbReference>
<feature type="region of interest" description="Disordered" evidence="8">
    <location>
        <begin position="927"/>
        <end position="968"/>
    </location>
</feature>
<proteinExistence type="inferred from homology"/>
<keyword evidence="7" id="KW-0131">Cell cycle</keyword>
<evidence type="ECO:0000256" key="3">
    <source>
        <dbReference type="ARBA" id="ARBA00021529"/>
    </source>
</evidence>
<dbReference type="EMBL" id="MU004239">
    <property type="protein sequence ID" value="KAF2665956.1"/>
    <property type="molecule type" value="Genomic_DNA"/>
</dbReference>
<feature type="domain" description="Timeless N-terminal" evidence="9">
    <location>
        <begin position="38"/>
        <end position="307"/>
    </location>
</feature>
<feature type="compositionally biased region" description="Polar residues" evidence="8">
    <location>
        <begin position="815"/>
        <end position="838"/>
    </location>
</feature>
<keyword evidence="5" id="KW-0539">Nucleus</keyword>
<feature type="compositionally biased region" description="Acidic residues" evidence="8">
    <location>
        <begin position="1139"/>
        <end position="1149"/>
    </location>
</feature>
<feature type="region of interest" description="Disordered" evidence="8">
    <location>
        <begin position="563"/>
        <end position="600"/>
    </location>
</feature>
<evidence type="ECO:0000256" key="2">
    <source>
        <dbReference type="ARBA" id="ARBA00008174"/>
    </source>
</evidence>
<evidence type="ECO:0000313" key="10">
    <source>
        <dbReference type="EMBL" id="KAF2665956.1"/>
    </source>
</evidence>
<feature type="compositionally biased region" description="Basic residues" evidence="8">
    <location>
        <begin position="568"/>
        <end position="578"/>
    </location>
</feature>
<accession>A0A6A6U2S1</accession>
<keyword evidence="6" id="KW-0469">Meiosis</keyword>
<dbReference type="Proteomes" id="UP000799302">
    <property type="component" value="Unassembled WGS sequence"/>
</dbReference>
<dbReference type="GO" id="GO:0043111">
    <property type="term" value="P:replication fork arrest"/>
    <property type="evidence" value="ECO:0007669"/>
    <property type="project" value="TreeGrafter"/>
</dbReference>
<keyword evidence="4" id="KW-0236">DNA replication inhibitor</keyword>
<organism evidence="10 11">
    <name type="scientific">Microthyrium microscopicum</name>
    <dbReference type="NCBI Taxonomy" id="703497"/>
    <lineage>
        <taxon>Eukaryota</taxon>
        <taxon>Fungi</taxon>
        <taxon>Dikarya</taxon>
        <taxon>Ascomycota</taxon>
        <taxon>Pezizomycotina</taxon>
        <taxon>Dothideomycetes</taxon>
        <taxon>Dothideomycetes incertae sedis</taxon>
        <taxon>Microthyriales</taxon>
        <taxon>Microthyriaceae</taxon>
        <taxon>Microthyrium</taxon>
    </lineage>
</organism>
<dbReference type="InterPro" id="IPR006906">
    <property type="entry name" value="Timeless_N"/>
</dbReference>
<feature type="region of interest" description="Disordered" evidence="8">
    <location>
        <begin position="810"/>
        <end position="838"/>
    </location>
</feature>
<feature type="compositionally biased region" description="Acidic residues" evidence="8">
    <location>
        <begin position="1058"/>
        <end position="1068"/>
    </location>
</feature>
<feature type="region of interest" description="Disordered" evidence="8">
    <location>
        <begin position="1006"/>
        <end position="1173"/>
    </location>
</feature>
<dbReference type="GO" id="GO:0006281">
    <property type="term" value="P:DNA repair"/>
    <property type="evidence" value="ECO:0007669"/>
    <property type="project" value="TreeGrafter"/>
</dbReference>
<evidence type="ECO:0000256" key="5">
    <source>
        <dbReference type="ARBA" id="ARBA00023242"/>
    </source>
</evidence>
<evidence type="ECO:0000259" key="9">
    <source>
        <dbReference type="Pfam" id="PF04821"/>
    </source>
</evidence>